<evidence type="ECO:0000256" key="6">
    <source>
        <dbReference type="ARBA" id="ARBA00022553"/>
    </source>
</evidence>
<dbReference type="InterPro" id="IPR036097">
    <property type="entry name" value="HisK_dim/P_sf"/>
</dbReference>
<comment type="subcellular location">
    <subcellularLocation>
        <location evidence="2">Cell inner membrane</location>
        <topology evidence="2">Multi-pass membrane protein</topology>
    </subcellularLocation>
</comment>
<evidence type="ECO:0000256" key="2">
    <source>
        <dbReference type="ARBA" id="ARBA00004429"/>
    </source>
</evidence>
<dbReference type="InterPro" id="IPR003594">
    <property type="entry name" value="HATPase_dom"/>
</dbReference>
<accession>A0ABT9A0D1</accession>
<keyword evidence="7" id="KW-0808">Transferase</keyword>
<dbReference type="InterPro" id="IPR036890">
    <property type="entry name" value="HATPase_C_sf"/>
</dbReference>
<dbReference type="CDD" id="cd00082">
    <property type="entry name" value="HisKA"/>
    <property type="match status" value="1"/>
</dbReference>
<keyword evidence="13" id="KW-0902">Two-component regulatory system</keyword>
<dbReference type="SMART" id="SM00388">
    <property type="entry name" value="HisKA"/>
    <property type="match status" value="1"/>
</dbReference>
<evidence type="ECO:0000256" key="13">
    <source>
        <dbReference type="ARBA" id="ARBA00023012"/>
    </source>
</evidence>
<name>A0ABT9A0D1_9SPHN</name>
<evidence type="ECO:0000256" key="12">
    <source>
        <dbReference type="ARBA" id="ARBA00022989"/>
    </source>
</evidence>
<evidence type="ECO:0000313" key="19">
    <source>
        <dbReference type="EMBL" id="MDO7843279.1"/>
    </source>
</evidence>
<protein>
    <recommendedName>
        <fullName evidence="3">histidine kinase</fullName>
        <ecNumber evidence="3">2.7.13.3</ecNumber>
    </recommendedName>
</protein>
<keyword evidence="6" id="KW-0597">Phosphoprotein</keyword>
<evidence type="ECO:0000256" key="7">
    <source>
        <dbReference type="ARBA" id="ARBA00022679"/>
    </source>
</evidence>
<keyword evidence="11" id="KW-0067">ATP-binding</keyword>
<dbReference type="SUPFAM" id="SSF47384">
    <property type="entry name" value="Homodimeric domain of signal transducing histidine kinase"/>
    <property type="match status" value="1"/>
</dbReference>
<evidence type="ECO:0000256" key="1">
    <source>
        <dbReference type="ARBA" id="ARBA00000085"/>
    </source>
</evidence>
<dbReference type="InterPro" id="IPR003660">
    <property type="entry name" value="HAMP_dom"/>
</dbReference>
<sequence length="468" mass="48458">MPATAGGRSIAVAIFALVAGTVLLATIGFFAITFIGPPPRTAPALTWRVAEALKTGTQPRGPAFGFGPGFDAAGKPGGPPPYARAPQGPGMQGPGPNPWRRATVNFVILNAAQPPAQPKGWHADPARTAQIASVLGVPADRVRLWTAEERQPFPDVILGAFTAAAPVGSGWRTVSVAPGPWLTQWHLVTLAAMLGILALLVTPAWLIARAISRPLRRLAAAASAAHAGAPLPALPASGPREVVELTGAVASMHARLERHAAARTEMLAAIAHDLGTPLSRLAFRVESLPAEARDRAAEDIAEMRGMIGAVLSLARDEAKEKASARVDLESLLDALVEDAAATGAEAALTPGARAIVRGDPGALRRLFQNLIDNALRYGGEARITWYVSGRLVTVTIDDAGPGIDAALAERLFEPFVRGDPSRNRETGGSGLGLSIVRSIAVAHGGSVSLGNRTDGPGARATVTLPTVK</sequence>
<keyword evidence="5" id="KW-0997">Cell inner membrane</keyword>
<evidence type="ECO:0000313" key="20">
    <source>
        <dbReference type="Proteomes" id="UP001176468"/>
    </source>
</evidence>
<keyword evidence="10 19" id="KW-0418">Kinase</keyword>
<feature type="compositionally biased region" description="Low complexity" evidence="15">
    <location>
        <begin position="59"/>
        <end position="74"/>
    </location>
</feature>
<dbReference type="CDD" id="cd00075">
    <property type="entry name" value="HATPase"/>
    <property type="match status" value="1"/>
</dbReference>
<evidence type="ECO:0000259" key="18">
    <source>
        <dbReference type="PROSITE" id="PS50885"/>
    </source>
</evidence>
<dbReference type="PROSITE" id="PS50109">
    <property type="entry name" value="HIS_KIN"/>
    <property type="match status" value="1"/>
</dbReference>
<keyword evidence="4" id="KW-1003">Cell membrane</keyword>
<evidence type="ECO:0000256" key="11">
    <source>
        <dbReference type="ARBA" id="ARBA00022840"/>
    </source>
</evidence>
<keyword evidence="9" id="KW-0547">Nucleotide-binding</keyword>
<evidence type="ECO:0000256" key="4">
    <source>
        <dbReference type="ARBA" id="ARBA00022475"/>
    </source>
</evidence>
<dbReference type="SMART" id="SM00304">
    <property type="entry name" value="HAMP"/>
    <property type="match status" value="1"/>
</dbReference>
<proteinExistence type="predicted"/>
<feature type="transmembrane region" description="Helical" evidence="16">
    <location>
        <begin position="12"/>
        <end position="35"/>
    </location>
</feature>
<dbReference type="PROSITE" id="PS50885">
    <property type="entry name" value="HAMP"/>
    <property type="match status" value="1"/>
</dbReference>
<dbReference type="Pfam" id="PF00672">
    <property type="entry name" value="HAMP"/>
    <property type="match status" value="1"/>
</dbReference>
<organism evidence="19 20">
    <name type="scientific">Sphingomonas immobilis</name>
    <dbReference type="NCBI Taxonomy" id="3063997"/>
    <lineage>
        <taxon>Bacteria</taxon>
        <taxon>Pseudomonadati</taxon>
        <taxon>Pseudomonadota</taxon>
        <taxon>Alphaproteobacteria</taxon>
        <taxon>Sphingomonadales</taxon>
        <taxon>Sphingomonadaceae</taxon>
        <taxon>Sphingomonas</taxon>
    </lineage>
</organism>
<dbReference type="RefSeq" id="WP_304561737.1">
    <property type="nucleotide sequence ID" value="NZ_JAUQSZ010000009.1"/>
</dbReference>
<keyword evidence="12 16" id="KW-1133">Transmembrane helix</keyword>
<evidence type="ECO:0000256" key="3">
    <source>
        <dbReference type="ARBA" id="ARBA00012438"/>
    </source>
</evidence>
<dbReference type="SMART" id="SM00387">
    <property type="entry name" value="HATPase_c"/>
    <property type="match status" value="1"/>
</dbReference>
<evidence type="ECO:0000256" key="14">
    <source>
        <dbReference type="ARBA" id="ARBA00023136"/>
    </source>
</evidence>
<evidence type="ECO:0000256" key="5">
    <source>
        <dbReference type="ARBA" id="ARBA00022519"/>
    </source>
</evidence>
<evidence type="ECO:0000256" key="10">
    <source>
        <dbReference type="ARBA" id="ARBA00022777"/>
    </source>
</evidence>
<feature type="domain" description="Histidine kinase" evidence="17">
    <location>
        <begin position="269"/>
        <end position="468"/>
    </location>
</feature>
<dbReference type="InterPro" id="IPR050980">
    <property type="entry name" value="2C_sensor_his_kinase"/>
</dbReference>
<feature type="transmembrane region" description="Helical" evidence="16">
    <location>
        <begin position="185"/>
        <end position="208"/>
    </location>
</feature>
<evidence type="ECO:0000259" key="17">
    <source>
        <dbReference type="PROSITE" id="PS50109"/>
    </source>
</evidence>
<dbReference type="InterPro" id="IPR005467">
    <property type="entry name" value="His_kinase_dom"/>
</dbReference>
<gene>
    <name evidence="19" type="ORF">Q5H94_13165</name>
</gene>
<evidence type="ECO:0000256" key="8">
    <source>
        <dbReference type="ARBA" id="ARBA00022692"/>
    </source>
</evidence>
<feature type="domain" description="HAMP" evidence="18">
    <location>
        <begin position="209"/>
        <end position="261"/>
    </location>
</feature>
<dbReference type="Gene3D" id="3.30.565.10">
    <property type="entry name" value="Histidine kinase-like ATPase, C-terminal domain"/>
    <property type="match status" value="1"/>
</dbReference>
<comment type="catalytic activity">
    <reaction evidence="1">
        <text>ATP + protein L-histidine = ADP + protein N-phospho-L-histidine.</text>
        <dbReference type="EC" id="2.7.13.3"/>
    </reaction>
</comment>
<dbReference type="SUPFAM" id="SSF55874">
    <property type="entry name" value="ATPase domain of HSP90 chaperone/DNA topoisomerase II/histidine kinase"/>
    <property type="match status" value="1"/>
</dbReference>
<feature type="region of interest" description="Disordered" evidence="15">
    <location>
        <begin position="58"/>
        <end position="96"/>
    </location>
</feature>
<dbReference type="PANTHER" id="PTHR44936:SF5">
    <property type="entry name" value="SENSOR HISTIDINE KINASE ENVZ"/>
    <property type="match status" value="1"/>
</dbReference>
<dbReference type="Gene3D" id="1.10.287.130">
    <property type="match status" value="1"/>
</dbReference>
<keyword evidence="20" id="KW-1185">Reference proteome</keyword>
<dbReference type="InterPro" id="IPR004358">
    <property type="entry name" value="Sig_transdc_His_kin-like_C"/>
</dbReference>
<keyword evidence="14 16" id="KW-0472">Membrane</keyword>
<dbReference type="PRINTS" id="PR00344">
    <property type="entry name" value="BCTRLSENSOR"/>
</dbReference>
<dbReference type="Pfam" id="PF02518">
    <property type="entry name" value="HATPase_c"/>
    <property type="match status" value="1"/>
</dbReference>
<evidence type="ECO:0000256" key="9">
    <source>
        <dbReference type="ARBA" id="ARBA00022741"/>
    </source>
</evidence>
<dbReference type="PANTHER" id="PTHR44936">
    <property type="entry name" value="SENSOR PROTEIN CREC"/>
    <property type="match status" value="1"/>
</dbReference>
<keyword evidence="8 16" id="KW-0812">Transmembrane</keyword>
<comment type="caution">
    <text evidence="19">The sequence shown here is derived from an EMBL/GenBank/DDBJ whole genome shotgun (WGS) entry which is preliminary data.</text>
</comment>
<evidence type="ECO:0000256" key="16">
    <source>
        <dbReference type="SAM" id="Phobius"/>
    </source>
</evidence>
<evidence type="ECO:0000256" key="15">
    <source>
        <dbReference type="SAM" id="MobiDB-lite"/>
    </source>
</evidence>
<reference evidence="19" key="1">
    <citation type="submission" date="2023-07" db="EMBL/GenBank/DDBJ databases">
        <authorList>
            <person name="Kim M.K."/>
        </authorList>
    </citation>
    <scope>NUCLEOTIDE SEQUENCE</scope>
    <source>
        <strain evidence="19">CA1-15</strain>
    </source>
</reference>
<dbReference type="Proteomes" id="UP001176468">
    <property type="component" value="Unassembled WGS sequence"/>
</dbReference>
<dbReference type="GO" id="GO:0016301">
    <property type="term" value="F:kinase activity"/>
    <property type="evidence" value="ECO:0007669"/>
    <property type="project" value="UniProtKB-KW"/>
</dbReference>
<dbReference type="EC" id="2.7.13.3" evidence="3"/>
<dbReference type="InterPro" id="IPR003661">
    <property type="entry name" value="HisK_dim/P_dom"/>
</dbReference>
<dbReference type="EMBL" id="JAUQSZ010000009">
    <property type="protein sequence ID" value="MDO7843279.1"/>
    <property type="molecule type" value="Genomic_DNA"/>
</dbReference>